<evidence type="ECO:0000256" key="1">
    <source>
        <dbReference type="ARBA" id="ARBA00023015"/>
    </source>
</evidence>
<comment type="caution">
    <text evidence="5">The sequence shown here is derived from an EMBL/GenBank/DDBJ whole genome shotgun (WGS) entry which is preliminary data.</text>
</comment>
<accession>A0ABU5QA34</accession>
<dbReference type="RefSeq" id="WP_323296609.1">
    <property type="nucleotide sequence ID" value="NZ_JAYFUM010000010.1"/>
</dbReference>
<organism evidence="5 6">
    <name type="scientific">Arcicella rigui</name>
    <dbReference type="NCBI Taxonomy" id="797020"/>
    <lineage>
        <taxon>Bacteria</taxon>
        <taxon>Pseudomonadati</taxon>
        <taxon>Bacteroidota</taxon>
        <taxon>Cytophagia</taxon>
        <taxon>Cytophagales</taxon>
        <taxon>Flectobacillaceae</taxon>
        <taxon>Arcicella</taxon>
    </lineage>
</organism>
<feature type="domain" description="HTH hxlR-type" evidence="4">
    <location>
        <begin position="13"/>
        <end position="103"/>
    </location>
</feature>
<dbReference type="PANTHER" id="PTHR33204:SF18">
    <property type="entry name" value="TRANSCRIPTIONAL REGULATORY PROTEIN"/>
    <property type="match status" value="1"/>
</dbReference>
<dbReference type="Gene3D" id="1.10.10.10">
    <property type="entry name" value="Winged helix-like DNA-binding domain superfamily/Winged helix DNA-binding domain"/>
    <property type="match status" value="1"/>
</dbReference>
<dbReference type="InterPro" id="IPR036388">
    <property type="entry name" value="WH-like_DNA-bd_sf"/>
</dbReference>
<protein>
    <submittedName>
        <fullName evidence="5">Helix-turn-helix domain-containing protein</fullName>
    </submittedName>
</protein>
<keyword evidence="1" id="KW-0805">Transcription regulation</keyword>
<dbReference type="InterPro" id="IPR036390">
    <property type="entry name" value="WH_DNA-bd_sf"/>
</dbReference>
<dbReference type="Proteomes" id="UP001302949">
    <property type="component" value="Unassembled WGS sequence"/>
</dbReference>
<proteinExistence type="predicted"/>
<evidence type="ECO:0000313" key="6">
    <source>
        <dbReference type="Proteomes" id="UP001302949"/>
    </source>
</evidence>
<evidence type="ECO:0000256" key="3">
    <source>
        <dbReference type="ARBA" id="ARBA00023163"/>
    </source>
</evidence>
<evidence type="ECO:0000256" key="2">
    <source>
        <dbReference type="ARBA" id="ARBA00023125"/>
    </source>
</evidence>
<dbReference type="SUPFAM" id="SSF46785">
    <property type="entry name" value="Winged helix' DNA-binding domain"/>
    <property type="match status" value="1"/>
</dbReference>
<keyword evidence="6" id="KW-1185">Reference proteome</keyword>
<name>A0ABU5QA34_9BACT</name>
<evidence type="ECO:0000259" key="4">
    <source>
        <dbReference type="PROSITE" id="PS51118"/>
    </source>
</evidence>
<sequence>MTTTKEILNTDTCPIEGFLKMLSGKWKLQIFRLAVDGPLRFNSIVRTIEESNKQSVAVALREMEKEGLLEKIVVNLKPLHIEYVLSEKGKSLIPIFHQIEKLS</sequence>
<gene>
    <name evidence="5" type="ORF">VB248_09885</name>
</gene>
<dbReference type="InterPro" id="IPR002577">
    <property type="entry name" value="HTH_HxlR"/>
</dbReference>
<dbReference type="PROSITE" id="PS51118">
    <property type="entry name" value="HTH_HXLR"/>
    <property type="match status" value="1"/>
</dbReference>
<keyword evidence="3" id="KW-0804">Transcription</keyword>
<keyword evidence="2" id="KW-0238">DNA-binding</keyword>
<reference evidence="5 6" key="1">
    <citation type="submission" date="2023-12" db="EMBL/GenBank/DDBJ databases">
        <title>Novel species of the genus Arcicella isolated from rivers.</title>
        <authorList>
            <person name="Lu H."/>
        </authorList>
    </citation>
    <scope>NUCLEOTIDE SEQUENCE [LARGE SCALE GENOMIC DNA]</scope>
    <source>
        <strain evidence="5 6">KCTC 23307</strain>
    </source>
</reference>
<evidence type="ECO:0000313" key="5">
    <source>
        <dbReference type="EMBL" id="MEA5139447.1"/>
    </source>
</evidence>
<dbReference type="Pfam" id="PF01638">
    <property type="entry name" value="HxlR"/>
    <property type="match status" value="1"/>
</dbReference>
<dbReference type="EMBL" id="JAYFUM010000010">
    <property type="protein sequence ID" value="MEA5139447.1"/>
    <property type="molecule type" value="Genomic_DNA"/>
</dbReference>
<dbReference type="PANTHER" id="PTHR33204">
    <property type="entry name" value="TRANSCRIPTIONAL REGULATOR, MARR FAMILY"/>
    <property type="match status" value="1"/>
</dbReference>